<dbReference type="PANTHER" id="PTHR43685:SF2">
    <property type="entry name" value="GLYCOSYLTRANSFERASE 2-LIKE DOMAIN-CONTAINING PROTEIN"/>
    <property type="match status" value="1"/>
</dbReference>
<evidence type="ECO:0000259" key="1">
    <source>
        <dbReference type="Pfam" id="PF00535"/>
    </source>
</evidence>
<dbReference type="EC" id="2.4.-.-" evidence="2"/>
<protein>
    <submittedName>
        <fullName evidence="2">Glycosyltransferase</fullName>
        <ecNumber evidence="2">2.4.-.-</ecNumber>
    </submittedName>
</protein>
<dbReference type="InterPro" id="IPR001173">
    <property type="entry name" value="Glyco_trans_2-like"/>
</dbReference>
<gene>
    <name evidence="2" type="ORF">P3W24_07800</name>
</gene>
<comment type="caution">
    <text evidence="2">The sequence shown here is derived from an EMBL/GenBank/DDBJ whole genome shotgun (WGS) entry which is preliminary data.</text>
</comment>
<feature type="domain" description="Glycosyltransferase 2-like" evidence="1">
    <location>
        <begin position="413"/>
        <end position="576"/>
    </location>
</feature>
<dbReference type="InterPro" id="IPR029044">
    <property type="entry name" value="Nucleotide-diphossugar_trans"/>
</dbReference>
<proteinExistence type="predicted"/>
<dbReference type="SUPFAM" id="SSF53448">
    <property type="entry name" value="Nucleotide-diphospho-sugar transferases"/>
    <property type="match status" value="1"/>
</dbReference>
<reference evidence="2 3" key="1">
    <citation type="journal article" date="2024" name="Curr. Microbiol.">
        <title>Luteibacter sahnii sp. nov., A Novel Yellow-Colored Xanthomonadin Pigment Producing Probiotic Bacterium from Healthy Rice Seed Microbiome.</title>
        <authorList>
            <person name="Jaiswal G."/>
            <person name="Rana R."/>
            <person name="Nayak P.K."/>
            <person name="Chouhan R."/>
            <person name="Gandhi S.G."/>
            <person name="Patel H.K."/>
            <person name="Patil P.B."/>
        </authorList>
    </citation>
    <scope>NUCLEOTIDE SEQUENCE [LARGE SCALE GENOMIC DNA]</scope>
    <source>
        <strain evidence="2 3">PPL201</strain>
    </source>
</reference>
<name>A0ABT6B9W0_9GAMM</name>
<dbReference type="GO" id="GO:0016757">
    <property type="term" value="F:glycosyltransferase activity"/>
    <property type="evidence" value="ECO:0007669"/>
    <property type="project" value="UniProtKB-KW"/>
</dbReference>
<keyword evidence="2" id="KW-0328">Glycosyltransferase</keyword>
<dbReference type="SUPFAM" id="SSF53756">
    <property type="entry name" value="UDP-Glycosyltransferase/glycogen phosphorylase"/>
    <property type="match status" value="1"/>
</dbReference>
<keyword evidence="2" id="KW-0808">Transferase</keyword>
<dbReference type="CDD" id="cd00761">
    <property type="entry name" value="Glyco_tranf_GTA_type"/>
    <property type="match status" value="1"/>
</dbReference>
<dbReference type="Pfam" id="PF13692">
    <property type="entry name" value="Glyco_trans_1_4"/>
    <property type="match status" value="1"/>
</dbReference>
<sequence>MALRVFVIRELFPFTAGGIGRVAANILATSTPEELKKTAVVYLADGLGARRFNAVYPDVLFVEAGPSAYRTVDKKGRRYPRAHAYNDTMLHGESVRAMQALLKLEAGHGPLGYVEFGDWGGNAFAAAQEKLLGRGLREATIAVRLHSTDSVLAMVEGRSTDIHALCLYDLERKALADCDLIVAQLPSVADRMKAFYGFTDDEWDSRVVVHAPPVVLDHGDIAAQAIQPNDDTPIVFSSKLQRLKRPDVFIRGCVSFLRARPQYRGDVVFLAHAFDESYQKSIENLIPWDLRNRVRFVGRATQEERAKTIARSVCVFPTIWESFCLAAYEASMAGAVCVVNEQNPAFDARSPWISGDNCETFDGSAEDLGRCLQDIFERGDHALSVAYAPEDAGPWLVRTLPPKQKMVADPLVSVVIPHYNLGAYLHRTIDSVLTSTYSNIEIVVVDDASTESVSLAVIQRLAELGDDRMRVIRAPYNRGLAATRNAALEVCRGEFVLPLDADDLIGPEFIELAVGALVANPAYDIVVPQTAYFHDDEEGRLHTQVELENCYVFIGEARASGLHQNRFSTATMLIRKKTAHALRYRDELVAYEDWDFYLRAVQQGVRFIVTSDVHFFYRVRGDSMIHSLEGRSRHRLAYHDILRDKSMRVGLIDLPLFAIEGFEAEGAPVAAGVADPELRARLDAYENSEVVRAALTVAHIIQRRAPWMLPIGKRFARSVYRLMKRVRAR</sequence>
<dbReference type="InterPro" id="IPR050834">
    <property type="entry name" value="Glycosyltransf_2"/>
</dbReference>
<organism evidence="2 3">
    <name type="scientific">Luteibacter sahnii</name>
    <dbReference type="NCBI Taxonomy" id="3021977"/>
    <lineage>
        <taxon>Bacteria</taxon>
        <taxon>Pseudomonadati</taxon>
        <taxon>Pseudomonadota</taxon>
        <taxon>Gammaproteobacteria</taxon>
        <taxon>Lysobacterales</taxon>
        <taxon>Rhodanobacteraceae</taxon>
        <taxon>Luteibacter</taxon>
    </lineage>
</organism>
<dbReference type="EMBL" id="JARJJS010000002">
    <property type="protein sequence ID" value="MDF4024861.1"/>
    <property type="molecule type" value="Genomic_DNA"/>
</dbReference>
<dbReference type="Pfam" id="PF00535">
    <property type="entry name" value="Glycos_transf_2"/>
    <property type="match status" value="1"/>
</dbReference>
<dbReference type="Gene3D" id="3.40.50.2000">
    <property type="entry name" value="Glycogen Phosphorylase B"/>
    <property type="match status" value="1"/>
</dbReference>
<keyword evidence="3" id="KW-1185">Reference proteome</keyword>
<dbReference type="Gene3D" id="3.90.550.10">
    <property type="entry name" value="Spore Coat Polysaccharide Biosynthesis Protein SpsA, Chain A"/>
    <property type="match status" value="1"/>
</dbReference>
<accession>A0ABT6B9W0</accession>
<dbReference type="PANTHER" id="PTHR43685">
    <property type="entry name" value="GLYCOSYLTRANSFERASE"/>
    <property type="match status" value="1"/>
</dbReference>
<evidence type="ECO:0000313" key="3">
    <source>
        <dbReference type="Proteomes" id="UP001528850"/>
    </source>
</evidence>
<dbReference type="RefSeq" id="WP_320549368.1">
    <property type="nucleotide sequence ID" value="NZ_JAQLOK010000001.1"/>
</dbReference>
<evidence type="ECO:0000313" key="2">
    <source>
        <dbReference type="EMBL" id="MDF4024861.1"/>
    </source>
</evidence>
<dbReference type="Proteomes" id="UP001528850">
    <property type="component" value="Unassembled WGS sequence"/>
</dbReference>